<keyword evidence="4" id="KW-0067">ATP-binding</keyword>
<dbReference type="GO" id="GO:0016887">
    <property type="term" value="F:ATP hydrolysis activity"/>
    <property type="evidence" value="ECO:0007669"/>
    <property type="project" value="InterPro"/>
</dbReference>
<evidence type="ECO:0000259" key="6">
    <source>
        <dbReference type="PROSITE" id="PS50893"/>
    </source>
</evidence>
<evidence type="ECO:0000313" key="7">
    <source>
        <dbReference type="EMBL" id="CCD03692.1"/>
    </source>
</evidence>
<evidence type="ECO:0000313" key="8">
    <source>
        <dbReference type="Proteomes" id="UP000007319"/>
    </source>
</evidence>
<proteinExistence type="inferred from homology"/>
<dbReference type="GO" id="GO:0015807">
    <property type="term" value="P:L-amino acid transport"/>
    <property type="evidence" value="ECO:0007669"/>
    <property type="project" value="TreeGrafter"/>
</dbReference>
<keyword evidence="8" id="KW-1185">Reference proteome</keyword>
<evidence type="ECO:0000256" key="2">
    <source>
        <dbReference type="ARBA" id="ARBA00022448"/>
    </source>
</evidence>
<dbReference type="Pfam" id="PF00005">
    <property type="entry name" value="ABC_tran"/>
    <property type="match status" value="2"/>
</dbReference>
<sequence>MTATTEPTAEPAIDRQPLLRADDLTMTFGGITAVKDFSFHIEPGEIVGLIGPNGAGKTTCFNMLTGFYAPSNGRVRFKGQDITNRKPHAIARLGLVRSFQKTNVMKRLTVFENVLTGHYMASRQSLLATFFPGEAVRRAEREARESAAAIVETMGLAQRMNAPAHLLSCGELRLLEVAVALAAKPSLLMLDEPAAGLNSHEAGTFGAVLKTLIGRSIDALLIVEHNMDLVMSVSDRIVVLNFGRKLAEGRPAEIIENRQVAEAYLGKGRRMTLLSESPSPSAIAQAADAPVLAVEGLHVAYGSTAALHGVSLDVRAGETVALIGANGAGKSTILRAISGLLKARSGTIVWNGKSIANLPADRIVAAGIAHCPEERHVWPNMTVQENIALGAYLCRSREEVQRRIGMAFHRFPRLRERSRQMAGTLSGGEQQMLAIARALMSEPRLLMLDEPSLGLSPKMADEVFDVVRSVNAHGVTVLLVEQNIHNALGAASRAYVVKTGRITASRPSAELRGDPDLLRAYLGG</sequence>
<accession>A0A9P1K1B6</accession>
<dbReference type="SUPFAM" id="SSF52540">
    <property type="entry name" value="P-loop containing nucleoside triphosphate hydrolases"/>
    <property type="match status" value="2"/>
</dbReference>
<dbReference type="InterPro" id="IPR027417">
    <property type="entry name" value="P-loop_NTPase"/>
</dbReference>
<evidence type="ECO:0000256" key="3">
    <source>
        <dbReference type="ARBA" id="ARBA00022741"/>
    </source>
</evidence>
<dbReference type="InterPro" id="IPR003593">
    <property type="entry name" value="AAA+_ATPase"/>
</dbReference>
<gene>
    <name evidence="7" type="primary">livG2</name>
    <name evidence="7" type="ORF">AZOBR_p480007</name>
</gene>
<keyword evidence="5" id="KW-0029">Amino-acid transport</keyword>
<dbReference type="CDD" id="cd03224">
    <property type="entry name" value="ABC_TM1139_LivF_branched"/>
    <property type="match status" value="1"/>
</dbReference>
<evidence type="ECO:0000256" key="4">
    <source>
        <dbReference type="ARBA" id="ARBA00022840"/>
    </source>
</evidence>
<dbReference type="PROSITE" id="PS00211">
    <property type="entry name" value="ABC_TRANSPORTER_1"/>
    <property type="match status" value="1"/>
</dbReference>
<name>A0A9P1K1B6_9PROT</name>
<dbReference type="InterPro" id="IPR032823">
    <property type="entry name" value="BCA_ABC_TP_C"/>
</dbReference>
<dbReference type="InterPro" id="IPR017871">
    <property type="entry name" value="ABC_transporter-like_CS"/>
</dbReference>
<dbReference type="CDD" id="cd03219">
    <property type="entry name" value="ABC_Mj1267_LivG_branched"/>
    <property type="match status" value="1"/>
</dbReference>
<dbReference type="AlphaFoldDB" id="A0A9P1K1B6"/>
<dbReference type="InterPro" id="IPR003439">
    <property type="entry name" value="ABC_transporter-like_ATP-bd"/>
</dbReference>
<dbReference type="GO" id="GO:0005524">
    <property type="term" value="F:ATP binding"/>
    <property type="evidence" value="ECO:0007669"/>
    <property type="project" value="UniProtKB-KW"/>
</dbReference>
<organism evidence="7 8">
    <name type="scientific">Azospirillum baldaniorum</name>
    <dbReference type="NCBI Taxonomy" id="1064539"/>
    <lineage>
        <taxon>Bacteria</taxon>
        <taxon>Pseudomonadati</taxon>
        <taxon>Pseudomonadota</taxon>
        <taxon>Alphaproteobacteria</taxon>
        <taxon>Rhodospirillales</taxon>
        <taxon>Azospirillaceae</taxon>
        <taxon>Azospirillum</taxon>
    </lineage>
</organism>
<geneLocation type="plasmid" evidence="7 8">
    <name>AZOBR_p4</name>
</geneLocation>
<keyword evidence="7" id="KW-0614">Plasmid</keyword>
<dbReference type="SMART" id="SM00382">
    <property type="entry name" value="AAA"/>
    <property type="match status" value="2"/>
</dbReference>
<keyword evidence="3" id="KW-0547">Nucleotide-binding</keyword>
<protein>
    <submittedName>
        <fullName evidence="7">Branched-chain amino acid ABC transporter,ATP-binding protein</fullName>
    </submittedName>
</protein>
<feature type="domain" description="ABC transporter" evidence="6">
    <location>
        <begin position="292"/>
        <end position="524"/>
    </location>
</feature>
<reference evidence="7 8" key="1">
    <citation type="journal article" date="2011" name="PLoS Genet.">
        <title>Azospirillum genomes reveal transition of bacteria from aquatic to terrestrial environments.</title>
        <authorList>
            <person name="Wisniewski-Dye F."/>
            <person name="Borziak K."/>
            <person name="Khalsa-Moyers G."/>
            <person name="Alexandre G."/>
            <person name="Sukharnikov L.O."/>
            <person name="Wuichet K."/>
            <person name="Hurst G.B."/>
            <person name="McDonald W.H."/>
            <person name="Robertson J.S."/>
            <person name="Barbe V."/>
            <person name="Calteau A."/>
            <person name="Rouy Z."/>
            <person name="Mangenot S."/>
            <person name="Prigent-Combaret C."/>
            <person name="Normand P."/>
            <person name="Boyer M."/>
            <person name="Siguier P."/>
            <person name="Dessaux Y."/>
            <person name="Elmerich C."/>
            <person name="Condemine G."/>
            <person name="Krishnen G."/>
            <person name="Kennedy I."/>
            <person name="Paterson A.H."/>
            <person name="Gonzalez V."/>
            <person name="Mavingui P."/>
            <person name="Zhulin I.B."/>
        </authorList>
    </citation>
    <scope>NUCLEOTIDE SEQUENCE [LARGE SCALE GENOMIC DNA]</scope>
    <source>
        <strain evidence="7 8">Sp245</strain>
    </source>
</reference>
<dbReference type="FunFam" id="3.40.50.300:FF:000421">
    <property type="entry name" value="Branched-chain amino acid ABC transporter ATP-binding protein"/>
    <property type="match status" value="1"/>
</dbReference>
<dbReference type="KEGG" id="abs:AZOBR_p480007"/>
<dbReference type="Proteomes" id="UP000007319">
    <property type="component" value="Plasmid AZOBR_p4"/>
</dbReference>
<dbReference type="Gene3D" id="3.40.50.300">
    <property type="entry name" value="P-loop containing nucleotide triphosphate hydrolases"/>
    <property type="match status" value="2"/>
</dbReference>
<comment type="similarity">
    <text evidence="1">Belongs to the ABC transporter superfamily.</text>
</comment>
<dbReference type="InterPro" id="IPR052156">
    <property type="entry name" value="BCAA_Transport_ATP-bd_LivF"/>
</dbReference>
<dbReference type="EMBL" id="HE577331">
    <property type="protein sequence ID" value="CCD03692.1"/>
    <property type="molecule type" value="Genomic_DNA"/>
</dbReference>
<dbReference type="PANTHER" id="PTHR43820:SF4">
    <property type="entry name" value="HIGH-AFFINITY BRANCHED-CHAIN AMINO ACID TRANSPORT ATP-BINDING PROTEIN LIVF"/>
    <property type="match status" value="1"/>
</dbReference>
<feature type="domain" description="ABC transporter" evidence="6">
    <location>
        <begin position="19"/>
        <end position="267"/>
    </location>
</feature>
<dbReference type="GO" id="GO:0015658">
    <property type="term" value="F:branched-chain amino acid transmembrane transporter activity"/>
    <property type="evidence" value="ECO:0007669"/>
    <property type="project" value="TreeGrafter"/>
</dbReference>
<keyword evidence="2" id="KW-0813">Transport</keyword>
<dbReference type="PROSITE" id="PS50893">
    <property type="entry name" value="ABC_TRANSPORTER_2"/>
    <property type="match status" value="2"/>
</dbReference>
<dbReference type="PANTHER" id="PTHR43820">
    <property type="entry name" value="HIGH-AFFINITY BRANCHED-CHAIN AMINO ACID TRANSPORT ATP-BINDING PROTEIN LIVF"/>
    <property type="match status" value="1"/>
</dbReference>
<evidence type="ECO:0000256" key="1">
    <source>
        <dbReference type="ARBA" id="ARBA00005417"/>
    </source>
</evidence>
<evidence type="ECO:0000256" key="5">
    <source>
        <dbReference type="ARBA" id="ARBA00022970"/>
    </source>
</evidence>
<dbReference type="RefSeq" id="WP_014200181.1">
    <property type="nucleotide sequence ID" value="NC_016596.1"/>
</dbReference>
<dbReference type="Pfam" id="PF12399">
    <property type="entry name" value="BCA_ABC_TP_C"/>
    <property type="match status" value="1"/>
</dbReference>